<gene>
    <name evidence="2" type="ordered locus">Rahaq_2971</name>
</gene>
<reference evidence="3" key="1">
    <citation type="submission" date="2011-01" db="EMBL/GenBank/DDBJ databases">
        <title>Complete sequence of chromosome of Rahnella sp. Y9602.</title>
        <authorList>
            <consortium name="US DOE Joint Genome Institute"/>
            <person name="Lucas S."/>
            <person name="Copeland A."/>
            <person name="Lapidus A."/>
            <person name="Cheng J.-F."/>
            <person name="Goodwin L."/>
            <person name="Pitluck S."/>
            <person name="Lu M."/>
            <person name="Detter J.C."/>
            <person name="Han C."/>
            <person name="Tapia R."/>
            <person name="Land M."/>
            <person name="Hauser L."/>
            <person name="Kyrpides N."/>
            <person name="Ivanova N."/>
            <person name="Ovchinnikova G."/>
            <person name="Pagani I."/>
            <person name="Sobecky P.A."/>
            <person name="Martinez R.J."/>
            <person name="Woyke T."/>
        </authorList>
    </citation>
    <scope>NUCLEOTIDE SEQUENCE [LARGE SCALE GENOMIC DNA]</scope>
    <source>
        <strain evidence="3">Y9602</strain>
    </source>
</reference>
<sequence length="68" mass="7635" precursor="true">MIFFTHLFKYLVFIPSLSPGCTMTTEADDGLNVSRLILSSLTNDKHNFSSHDSHKNHKHPAFSDSLNA</sequence>
<organism evidence="2 3">
    <name type="scientific">Rahnella sp. (strain Y9602)</name>
    <dbReference type="NCBI Taxonomy" id="2703885"/>
    <lineage>
        <taxon>Bacteria</taxon>
        <taxon>Pseudomonadati</taxon>
        <taxon>Pseudomonadota</taxon>
        <taxon>Gammaproteobacteria</taxon>
        <taxon>Enterobacterales</taxon>
        <taxon>Yersiniaceae</taxon>
        <taxon>Rahnella</taxon>
    </lineage>
</organism>
<protein>
    <submittedName>
        <fullName evidence="2">Uncharacterized protein</fullName>
    </submittedName>
</protein>
<feature type="region of interest" description="Disordered" evidence="1">
    <location>
        <begin position="47"/>
        <end position="68"/>
    </location>
</feature>
<accession>A0A0H3FET1</accession>
<dbReference type="Proteomes" id="UP000007257">
    <property type="component" value="Chromosome"/>
</dbReference>
<dbReference type="KEGG" id="rah:Rahaq_2971"/>
<evidence type="ECO:0000256" key="1">
    <source>
        <dbReference type="SAM" id="MobiDB-lite"/>
    </source>
</evidence>
<proteinExistence type="predicted"/>
<dbReference type="EMBL" id="CP002505">
    <property type="protein sequence ID" value="ADW74565.1"/>
    <property type="molecule type" value="Genomic_DNA"/>
</dbReference>
<dbReference type="HOGENOM" id="CLU_2790976_0_0_6"/>
<reference evidence="2 3" key="2">
    <citation type="journal article" date="2012" name="J. Bacteriol.">
        <title>Complete Genome Sequence of Rahnella sp. Strain Y9602, a Gammaproteobacterium Isolate from Metal- and Radionuclide-Contaminated Soil.</title>
        <authorList>
            <person name="Martinez R.J."/>
            <person name="Bruce D."/>
            <person name="Detter C."/>
            <person name="Goodwin L.A."/>
            <person name="Han J."/>
            <person name="Han C.S."/>
            <person name="Held B."/>
            <person name="Land M.L."/>
            <person name="Mikhailova N."/>
            <person name="Nolan M."/>
            <person name="Pennacchio L."/>
            <person name="Pitluck S."/>
            <person name="Tapia R."/>
            <person name="Woyke T."/>
            <person name="Sobecky P.A."/>
        </authorList>
    </citation>
    <scope>NUCLEOTIDE SEQUENCE [LARGE SCALE GENOMIC DNA]</scope>
    <source>
        <strain evidence="2 3">Y9602</strain>
    </source>
</reference>
<evidence type="ECO:0000313" key="2">
    <source>
        <dbReference type="EMBL" id="ADW74565.1"/>
    </source>
</evidence>
<name>A0A0H3FET1_RAHSY</name>
<evidence type="ECO:0000313" key="3">
    <source>
        <dbReference type="Proteomes" id="UP000007257"/>
    </source>
</evidence>
<dbReference type="AlphaFoldDB" id="A0A0H3FET1"/>